<protein>
    <submittedName>
        <fullName evidence="1">Uncharacterized protein</fullName>
    </submittedName>
</protein>
<evidence type="ECO:0000313" key="2">
    <source>
        <dbReference type="Proteomes" id="UP000460718"/>
    </source>
</evidence>
<organism evidence="1 2">
    <name type="scientific">Phytophthora fragariae</name>
    <dbReference type="NCBI Taxonomy" id="53985"/>
    <lineage>
        <taxon>Eukaryota</taxon>
        <taxon>Sar</taxon>
        <taxon>Stramenopiles</taxon>
        <taxon>Oomycota</taxon>
        <taxon>Peronosporomycetes</taxon>
        <taxon>Peronosporales</taxon>
        <taxon>Peronosporaceae</taxon>
        <taxon>Phytophthora</taxon>
    </lineage>
</organism>
<dbReference type="EMBL" id="QXFW01000682">
    <property type="protein sequence ID" value="KAE9005517.1"/>
    <property type="molecule type" value="Genomic_DNA"/>
</dbReference>
<evidence type="ECO:0000313" key="1">
    <source>
        <dbReference type="EMBL" id="KAE9005517.1"/>
    </source>
</evidence>
<reference evidence="1 2" key="1">
    <citation type="submission" date="2018-09" db="EMBL/GenBank/DDBJ databases">
        <title>Genomic investigation of the strawberry pathogen Phytophthora fragariae indicates pathogenicity is determined by transcriptional variation in three key races.</title>
        <authorList>
            <person name="Adams T.M."/>
            <person name="Armitage A.D."/>
            <person name="Sobczyk M.K."/>
            <person name="Bates H.J."/>
            <person name="Dunwell J.M."/>
            <person name="Nellist C.F."/>
            <person name="Harrison R.J."/>
        </authorList>
    </citation>
    <scope>NUCLEOTIDE SEQUENCE [LARGE SCALE GENOMIC DNA]</scope>
    <source>
        <strain evidence="1 2">SCRP245</strain>
    </source>
</reference>
<comment type="caution">
    <text evidence="1">The sequence shown here is derived from an EMBL/GenBank/DDBJ whole genome shotgun (WGS) entry which is preliminary data.</text>
</comment>
<dbReference type="Proteomes" id="UP000460718">
    <property type="component" value="Unassembled WGS sequence"/>
</dbReference>
<feature type="non-terminal residue" evidence="1">
    <location>
        <position position="18"/>
    </location>
</feature>
<gene>
    <name evidence="1" type="ORF">PF011_g11999</name>
</gene>
<proteinExistence type="predicted"/>
<dbReference type="AlphaFoldDB" id="A0A6A3KI95"/>
<name>A0A6A3KI95_9STRA</name>
<sequence>MQRTNSDVYCRMLIEQAN</sequence>
<accession>A0A6A3KI95</accession>